<dbReference type="EMBL" id="BOVK01000043">
    <property type="protein sequence ID" value="GIQ70259.1"/>
    <property type="molecule type" value="Genomic_DNA"/>
</dbReference>
<accession>A0A8J4H3M3</accession>
<feature type="transmembrane region" description="Helical" evidence="5">
    <location>
        <begin position="44"/>
        <end position="62"/>
    </location>
</feature>
<keyword evidence="2 5" id="KW-0812">Transmembrane</keyword>
<feature type="transmembrane region" description="Helical" evidence="5">
    <location>
        <begin position="97"/>
        <end position="120"/>
    </location>
</feature>
<dbReference type="InterPro" id="IPR032808">
    <property type="entry name" value="DoxX"/>
</dbReference>
<evidence type="ECO:0000256" key="4">
    <source>
        <dbReference type="ARBA" id="ARBA00023136"/>
    </source>
</evidence>
<dbReference type="GO" id="GO:0016020">
    <property type="term" value="C:membrane"/>
    <property type="evidence" value="ECO:0007669"/>
    <property type="project" value="UniProtKB-SubCell"/>
</dbReference>
<evidence type="ECO:0000313" key="6">
    <source>
        <dbReference type="EMBL" id="GIQ70259.1"/>
    </source>
</evidence>
<feature type="transmembrane region" description="Helical" evidence="5">
    <location>
        <begin position="69"/>
        <end position="91"/>
    </location>
</feature>
<keyword evidence="7" id="KW-1185">Reference proteome</keyword>
<dbReference type="Pfam" id="PF13564">
    <property type="entry name" value="DoxX_2"/>
    <property type="match status" value="1"/>
</dbReference>
<evidence type="ECO:0000313" key="7">
    <source>
        <dbReference type="Proteomes" id="UP000677918"/>
    </source>
</evidence>
<protein>
    <recommendedName>
        <fullName evidence="8">DoxX family protein</fullName>
    </recommendedName>
</protein>
<dbReference type="AlphaFoldDB" id="A0A8J4H3M3"/>
<proteinExistence type="predicted"/>
<evidence type="ECO:0000256" key="5">
    <source>
        <dbReference type="SAM" id="Phobius"/>
    </source>
</evidence>
<comment type="caution">
    <text evidence="6">The sequence shown here is derived from an EMBL/GenBank/DDBJ whole genome shotgun (WGS) entry which is preliminary data.</text>
</comment>
<evidence type="ECO:0000256" key="2">
    <source>
        <dbReference type="ARBA" id="ARBA00022692"/>
    </source>
</evidence>
<name>A0A8J4H3M3_9BACL</name>
<comment type="subcellular location">
    <subcellularLocation>
        <location evidence="1">Membrane</location>
        <topology evidence="1">Multi-pass membrane protein</topology>
    </subcellularLocation>
</comment>
<keyword evidence="4 5" id="KW-0472">Membrane</keyword>
<evidence type="ECO:0008006" key="8">
    <source>
        <dbReference type="Google" id="ProtNLM"/>
    </source>
</evidence>
<sequence>MKWFVRIVQGLLAAVFLMNGLMKVFVSSEEIRTLYTEPLGYGVGFMRMIGVLELLAGIGLIAGFRWPRFALLSSAVIVMIMTGAVISLLALGQGALIATFPFVMLALALAVLFIAGRPLLPHYRQKEKI</sequence>
<reference evidence="6" key="1">
    <citation type="submission" date="2021-04" db="EMBL/GenBank/DDBJ databases">
        <title>Draft genome sequence of Xylanibacillus composti strain K13.</title>
        <authorList>
            <person name="Uke A."/>
            <person name="Chhe C."/>
            <person name="Baramee S."/>
            <person name="Kosugi A."/>
        </authorList>
    </citation>
    <scope>NUCLEOTIDE SEQUENCE</scope>
    <source>
        <strain evidence="6">K13</strain>
    </source>
</reference>
<keyword evidence="3 5" id="KW-1133">Transmembrane helix</keyword>
<organism evidence="6 7">
    <name type="scientific">Xylanibacillus composti</name>
    <dbReference type="NCBI Taxonomy" id="1572762"/>
    <lineage>
        <taxon>Bacteria</taxon>
        <taxon>Bacillati</taxon>
        <taxon>Bacillota</taxon>
        <taxon>Bacilli</taxon>
        <taxon>Bacillales</taxon>
        <taxon>Paenibacillaceae</taxon>
        <taxon>Xylanibacillus</taxon>
    </lineage>
</organism>
<evidence type="ECO:0000256" key="3">
    <source>
        <dbReference type="ARBA" id="ARBA00022989"/>
    </source>
</evidence>
<dbReference type="RefSeq" id="WP_213413035.1">
    <property type="nucleotide sequence ID" value="NZ_BOVK01000043.1"/>
</dbReference>
<gene>
    <name evidence="6" type="ORF">XYCOK13_30830</name>
</gene>
<dbReference type="Proteomes" id="UP000677918">
    <property type="component" value="Unassembled WGS sequence"/>
</dbReference>
<evidence type="ECO:0000256" key="1">
    <source>
        <dbReference type="ARBA" id="ARBA00004141"/>
    </source>
</evidence>